<evidence type="ECO:0000313" key="11">
    <source>
        <dbReference type="Proteomes" id="UP001066276"/>
    </source>
</evidence>
<dbReference type="Pfam" id="PF17921">
    <property type="entry name" value="Integrase_H2C2"/>
    <property type="match status" value="1"/>
</dbReference>
<dbReference type="GO" id="GO:0003676">
    <property type="term" value="F:nucleic acid binding"/>
    <property type="evidence" value="ECO:0007669"/>
    <property type="project" value="InterPro"/>
</dbReference>
<dbReference type="CDD" id="cd09274">
    <property type="entry name" value="RNase_HI_RT_Ty3"/>
    <property type="match status" value="1"/>
</dbReference>
<dbReference type="FunFam" id="3.10.20.370:FF:000001">
    <property type="entry name" value="Retrovirus-related Pol polyprotein from transposon 17.6-like protein"/>
    <property type="match status" value="1"/>
</dbReference>
<keyword evidence="4" id="KW-0255">Endonuclease</keyword>
<sequence>MHQECFESIKEEVCCAGILTPFDNGKKSTITVDASACGIGAVLAQIHPTGEKTVAFASRSLTDSERNYSVIEREALAAAWGMEYFRVYVWGTRVTLHFDHKPLLKMLSSGGAGKCSARLARLAARLQEYMYDLEYIPGWRNVQADCLSRLPLGWEVVDGEGVLKYESEGAVASVCDVTHWTLGAVSKEEWERAFTHDEVLMGVVKMIVEGGRRESTLPPALRPYGKVLDELSILDKRVLVRGERLIPPVGVRKRLFDIAHEEHLGQTMSKKRLRAEFWWPGMDDDVVNWVERCSESMESEKRLKVGKQTVCGTMRDPGIAWHTVCGDFIGPIAGVSYSQRFAFVLIDLNTKWLVVKFMAEVTTVSTMRVLSEIFSEECYPDCLITDNGTQLTSDRIKLFLNECGVKHAHTSLYNPQGNGTVERANRVVKGAIQLALANRLSVGKVVSDLVWAYRSTVHNTLVSSLFELKRGRKPSTKLTLFWIKSLLEGNSLEEECQKGESRNTKKISSGDWVKIKSGRCAGGLNKFRGPFQVKHVGRWHVVLENGEKWNFRRVARFGAQDSKFGTQRSECEGSVLGEDEGVTSESRSSTKDIGSNSLAFNIDVDRPSSETIQDLKNGATSFSKDLVENRVSSSQTSGIESSGIIPEVEQYSGSSRRVASCTKHCGREFACKGAETKTSSYVFARLCKIVILKVIHTLR</sequence>
<evidence type="ECO:0000256" key="5">
    <source>
        <dbReference type="ARBA" id="ARBA00022801"/>
    </source>
</evidence>
<protein>
    <recommendedName>
        <fullName evidence="7">Gypsy retrotransposon integrase-like protein 1</fullName>
    </recommendedName>
</protein>
<dbReference type="GO" id="GO:0016787">
    <property type="term" value="F:hydrolase activity"/>
    <property type="evidence" value="ECO:0007669"/>
    <property type="project" value="UniProtKB-KW"/>
</dbReference>
<feature type="domain" description="Integrase catalytic" evidence="9">
    <location>
        <begin position="313"/>
        <end position="482"/>
    </location>
</feature>
<comment type="caution">
    <text evidence="10">The sequence shown here is derived from an EMBL/GenBank/DDBJ whole genome shotgun (WGS) entry which is preliminary data.</text>
</comment>
<dbReference type="Proteomes" id="UP001066276">
    <property type="component" value="Chromosome 2_2"/>
</dbReference>
<dbReference type="EMBL" id="JANPWB010000004">
    <property type="protein sequence ID" value="KAJ1192003.1"/>
    <property type="molecule type" value="Genomic_DNA"/>
</dbReference>
<keyword evidence="1" id="KW-0808">Transferase</keyword>
<evidence type="ECO:0000256" key="8">
    <source>
        <dbReference type="SAM" id="MobiDB-lite"/>
    </source>
</evidence>
<dbReference type="GO" id="GO:0015074">
    <property type="term" value="P:DNA integration"/>
    <property type="evidence" value="ECO:0007669"/>
    <property type="project" value="InterPro"/>
</dbReference>
<gene>
    <name evidence="10" type="ORF">NDU88_001315</name>
</gene>
<keyword evidence="3" id="KW-0540">Nuclease</keyword>
<dbReference type="InterPro" id="IPR043502">
    <property type="entry name" value="DNA/RNA_pol_sf"/>
</dbReference>
<dbReference type="SUPFAM" id="SSF56672">
    <property type="entry name" value="DNA/RNA polymerases"/>
    <property type="match status" value="1"/>
</dbReference>
<keyword evidence="11" id="KW-1185">Reference proteome</keyword>
<dbReference type="Pfam" id="PF17917">
    <property type="entry name" value="RT_RNaseH"/>
    <property type="match status" value="1"/>
</dbReference>
<dbReference type="InterPro" id="IPR050951">
    <property type="entry name" value="Retrovirus_Pol_polyprotein"/>
</dbReference>
<dbReference type="InterPro" id="IPR041588">
    <property type="entry name" value="Integrase_H2C2"/>
</dbReference>
<dbReference type="Gene3D" id="1.10.340.70">
    <property type="match status" value="1"/>
</dbReference>
<evidence type="ECO:0000256" key="6">
    <source>
        <dbReference type="ARBA" id="ARBA00022918"/>
    </source>
</evidence>
<dbReference type="SUPFAM" id="SSF53098">
    <property type="entry name" value="Ribonuclease H-like"/>
    <property type="match status" value="1"/>
</dbReference>
<dbReference type="GO" id="GO:0003964">
    <property type="term" value="F:RNA-directed DNA polymerase activity"/>
    <property type="evidence" value="ECO:0007669"/>
    <property type="project" value="UniProtKB-KW"/>
</dbReference>
<dbReference type="Gene3D" id="3.10.20.370">
    <property type="match status" value="1"/>
</dbReference>
<proteinExistence type="predicted"/>
<dbReference type="AlphaFoldDB" id="A0AAV7USF8"/>
<organism evidence="10 11">
    <name type="scientific">Pleurodeles waltl</name>
    <name type="common">Iberian ribbed newt</name>
    <dbReference type="NCBI Taxonomy" id="8319"/>
    <lineage>
        <taxon>Eukaryota</taxon>
        <taxon>Metazoa</taxon>
        <taxon>Chordata</taxon>
        <taxon>Craniata</taxon>
        <taxon>Vertebrata</taxon>
        <taxon>Euteleostomi</taxon>
        <taxon>Amphibia</taxon>
        <taxon>Batrachia</taxon>
        <taxon>Caudata</taxon>
        <taxon>Salamandroidea</taxon>
        <taxon>Salamandridae</taxon>
        <taxon>Pleurodelinae</taxon>
        <taxon>Pleurodeles</taxon>
    </lineage>
</organism>
<reference evidence="10" key="1">
    <citation type="journal article" date="2022" name="bioRxiv">
        <title>Sequencing and chromosome-scale assembly of the giantPleurodeles waltlgenome.</title>
        <authorList>
            <person name="Brown T."/>
            <person name="Elewa A."/>
            <person name="Iarovenko S."/>
            <person name="Subramanian E."/>
            <person name="Araus A.J."/>
            <person name="Petzold A."/>
            <person name="Susuki M."/>
            <person name="Suzuki K.-i.T."/>
            <person name="Hayashi T."/>
            <person name="Toyoda A."/>
            <person name="Oliveira C."/>
            <person name="Osipova E."/>
            <person name="Leigh N.D."/>
            <person name="Simon A."/>
            <person name="Yun M.H."/>
        </authorList>
    </citation>
    <scope>NUCLEOTIDE SEQUENCE</scope>
    <source>
        <strain evidence="10">20211129_DDA</strain>
        <tissue evidence="10">Liver</tissue>
    </source>
</reference>
<accession>A0AAV7USF8</accession>
<evidence type="ECO:0000256" key="1">
    <source>
        <dbReference type="ARBA" id="ARBA00022679"/>
    </source>
</evidence>
<feature type="region of interest" description="Disordered" evidence="8">
    <location>
        <begin position="569"/>
        <end position="590"/>
    </location>
</feature>
<dbReference type="Pfam" id="PF00665">
    <property type="entry name" value="rve"/>
    <property type="match status" value="1"/>
</dbReference>
<dbReference type="InterPro" id="IPR012337">
    <property type="entry name" value="RNaseH-like_sf"/>
</dbReference>
<evidence type="ECO:0000256" key="4">
    <source>
        <dbReference type="ARBA" id="ARBA00022759"/>
    </source>
</evidence>
<keyword evidence="2" id="KW-0548">Nucleotidyltransferase</keyword>
<dbReference type="GO" id="GO:0004519">
    <property type="term" value="F:endonuclease activity"/>
    <property type="evidence" value="ECO:0007669"/>
    <property type="project" value="UniProtKB-KW"/>
</dbReference>
<name>A0AAV7USF8_PLEWA</name>
<dbReference type="PANTHER" id="PTHR37984:SF15">
    <property type="entry name" value="INTEGRASE CATALYTIC DOMAIN-CONTAINING PROTEIN"/>
    <property type="match status" value="1"/>
</dbReference>
<dbReference type="InterPro" id="IPR036397">
    <property type="entry name" value="RNaseH_sf"/>
</dbReference>
<evidence type="ECO:0000256" key="2">
    <source>
        <dbReference type="ARBA" id="ARBA00022695"/>
    </source>
</evidence>
<keyword evidence="5" id="KW-0378">Hydrolase</keyword>
<dbReference type="InterPro" id="IPR041373">
    <property type="entry name" value="RT_RNaseH"/>
</dbReference>
<dbReference type="InterPro" id="IPR001584">
    <property type="entry name" value="Integrase_cat-core"/>
</dbReference>
<evidence type="ECO:0000256" key="7">
    <source>
        <dbReference type="ARBA" id="ARBA00039658"/>
    </source>
</evidence>
<dbReference type="PANTHER" id="PTHR37984">
    <property type="entry name" value="PROTEIN CBG26694"/>
    <property type="match status" value="1"/>
</dbReference>
<evidence type="ECO:0000313" key="10">
    <source>
        <dbReference type="EMBL" id="KAJ1192003.1"/>
    </source>
</evidence>
<dbReference type="Gene3D" id="3.30.420.10">
    <property type="entry name" value="Ribonuclease H-like superfamily/Ribonuclease H"/>
    <property type="match status" value="1"/>
</dbReference>
<evidence type="ECO:0000259" key="9">
    <source>
        <dbReference type="PROSITE" id="PS50994"/>
    </source>
</evidence>
<keyword evidence="6" id="KW-0695">RNA-directed DNA polymerase</keyword>
<dbReference type="PROSITE" id="PS50994">
    <property type="entry name" value="INTEGRASE"/>
    <property type="match status" value="1"/>
</dbReference>
<evidence type="ECO:0000256" key="3">
    <source>
        <dbReference type="ARBA" id="ARBA00022722"/>
    </source>
</evidence>